<dbReference type="InterPro" id="IPR002151">
    <property type="entry name" value="Kinesin_light"/>
</dbReference>
<evidence type="ECO:0008006" key="7">
    <source>
        <dbReference type="Google" id="ProtNLM"/>
    </source>
</evidence>
<dbReference type="InterPro" id="IPR011990">
    <property type="entry name" value="TPR-like_helical_dom_sf"/>
</dbReference>
<dbReference type="EMBL" id="KN838635">
    <property type="protein sequence ID" value="KIJ99978.1"/>
    <property type="molecule type" value="Genomic_DNA"/>
</dbReference>
<evidence type="ECO:0000256" key="4">
    <source>
        <dbReference type="ARBA" id="ARBA00022803"/>
    </source>
</evidence>
<evidence type="ECO:0000313" key="6">
    <source>
        <dbReference type="Proteomes" id="UP000054477"/>
    </source>
</evidence>
<organism evidence="5 6">
    <name type="scientific">Laccaria amethystina LaAM-08-1</name>
    <dbReference type="NCBI Taxonomy" id="1095629"/>
    <lineage>
        <taxon>Eukaryota</taxon>
        <taxon>Fungi</taxon>
        <taxon>Dikarya</taxon>
        <taxon>Basidiomycota</taxon>
        <taxon>Agaricomycotina</taxon>
        <taxon>Agaricomycetes</taxon>
        <taxon>Agaricomycetidae</taxon>
        <taxon>Agaricales</taxon>
        <taxon>Agaricineae</taxon>
        <taxon>Hydnangiaceae</taxon>
        <taxon>Laccaria</taxon>
    </lineage>
</organism>
<dbReference type="GO" id="GO:0005737">
    <property type="term" value="C:cytoplasm"/>
    <property type="evidence" value="ECO:0007669"/>
    <property type="project" value="UniProtKB-SubCell"/>
</dbReference>
<dbReference type="OrthoDB" id="3038484at2759"/>
<reference evidence="5 6" key="1">
    <citation type="submission" date="2014-04" db="EMBL/GenBank/DDBJ databases">
        <authorList>
            <consortium name="DOE Joint Genome Institute"/>
            <person name="Kuo A."/>
            <person name="Kohler A."/>
            <person name="Nagy L.G."/>
            <person name="Floudas D."/>
            <person name="Copeland A."/>
            <person name="Barry K.W."/>
            <person name="Cichocki N."/>
            <person name="Veneault-Fourrey C."/>
            <person name="LaButti K."/>
            <person name="Lindquist E.A."/>
            <person name="Lipzen A."/>
            <person name="Lundell T."/>
            <person name="Morin E."/>
            <person name="Murat C."/>
            <person name="Sun H."/>
            <person name="Tunlid A."/>
            <person name="Henrissat B."/>
            <person name="Grigoriev I.V."/>
            <person name="Hibbett D.S."/>
            <person name="Martin F."/>
            <person name="Nordberg H.P."/>
            <person name="Cantor M.N."/>
            <person name="Hua S.X."/>
        </authorList>
    </citation>
    <scope>NUCLEOTIDE SEQUENCE [LARGE SCALE GENOMIC DNA]</scope>
    <source>
        <strain evidence="5 6">LaAM-08-1</strain>
    </source>
</reference>
<evidence type="ECO:0000256" key="3">
    <source>
        <dbReference type="ARBA" id="ARBA00022737"/>
    </source>
</evidence>
<dbReference type="STRING" id="1095629.A0A0C9XEG2"/>
<dbReference type="HOGENOM" id="CLU_112547_0_0_1"/>
<name>A0A0C9XEG2_9AGAR</name>
<gene>
    <name evidence="5" type="ORF">K443DRAFT_8011</name>
</gene>
<dbReference type="PANTHER" id="PTHR45783">
    <property type="entry name" value="KINESIN LIGHT CHAIN"/>
    <property type="match status" value="1"/>
</dbReference>
<dbReference type="PANTHER" id="PTHR45783:SF3">
    <property type="entry name" value="KINESIN LIGHT CHAIN"/>
    <property type="match status" value="1"/>
</dbReference>
<dbReference type="AlphaFoldDB" id="A0A0C9XEG2"/>
<dbReference type="GO" id="GO:0007018">
    <property type="term" value="P:microtubule-based movement"/>
    <property type="evidence" value="ECO:0007669"/>
    <property type="project" value="TreeGrafter"/>
</dbReference>
<proteinExistence type="predicted"/>
<comment type="subcellular location">
    <subcellularLocation>
        <location evidence="1">Cytoplasm</location>
    </subcellularLocation>
</comment>
<reference evidence="6" key="2">
    <citation type="submission" date="2015-01" db="EMBL/GenBank/DDBJ databases">
        <title>Evolutionary Origins and Diversification of the Mycorrhizal Mutualists.</title>
        <authorList>
            <consortium name="DOE Joint Genome Institute"/>
            <consortium name="Mycorrhizal Genomics Consortium"/>
            <person name="Kohler A."/>
            <person name="Kuo A."/>
            <person name="Nagy L.G."/>
            <person name="Floudas D."/>
            <person name="Copeland A."/>
            <person name="Barry K.W."/>
            <person name="Cichocki N."/>
            <person name="Veneault-Fourrey C."/>
            <person name="LaButti K."/>
            <person name="Lindquist E.A."/>
            <person name="Lipzen A."/>
            <person name="Lundell T."/>
            <person name="Morin E."/>
            <person name="Murat C."/>
            <person name="Riley R."/>
            <person name="Ohm R."/>
            <person name="Sun H."/>
            <person name="Tunlid A."/>
            <person name="Henrissat B."/>
            <person name="Grigoriev I.V."/>
            <person name="Hibbett D.S."/>
            <person name="Martin F."/>
        </authorList>
    </citation>
    <scope>NUCLEOTIDE SEQUENCE [LARGE SCALE GENOMIC DNA]</scope>
    <source>
        <strain evidence="6">LaAM-08-1</strain>
    </source>
</reference>
<evidence type="ECO:0000256" key="1">
    <source>
        <dbReference type="ARBA" id="ARBA00004496"/>
    </source>
</evidence>
<protein>
    <recommendedName>
        <fullName evidence="7">Kinesin light chain</fullName>
    </recommendedName>
</protein>
<dbReference type="GO" id="GO:0005871">
    <property type="term" value="C:kinesin complex"/>
    <property type="evidence" value="ECO:0007669"/>
    <property type="project" value="InterPro"/>
</dbReference>
<sequence length="144" mass="16163">MADLAVTYGGLEKYTEAEKLEIQVLDARNRILGVEHPDTILAMKNLAITYRNLEKYTEAEKLENQAHKLKGRVPGAESHIITTMANIQEVQEIQVLDVGSSVVGEEYLHSKQVVLNHPVQAVLPDTTMNPEKKSPFPLQIEFQN</sequence>
<dbReference type="Pfam" id="PF13424">
    <property type="entry name" value="TPR_12"/>
    <property type="match status" value="1"/>
</dbReference>
<evidence type="ECO:0000313" key="5">
    <source>
        <dbReference type="EMBL" id="KIJ99978.1"/>
    </source>
</evidence>
<evidence type="ECO:0000256" key="2">
    <source>
        <dbReference type="ARBA" id="ARBA00022490"/>
    </source>
</evidence>
<accession>A0A0C9XEG2</accession>
<dbReference type="GO" id="GO:0019894">
    <property type="term" value="F:kinesin binding"/>
    <property type="evidence" value="ECO:0007669"/>
    <property type="project" value="TreeGrafter"/>
</dbReference>
<dbReference type="Proteomes" id="UP000054477">
    <property type="component" value="Unassembled WGS sequence"/>
</dbReference>
<keyword evidence="4" id="KW-0802">TPR repeat</keyword>
<dbReference type="Gene3D" id="1.25.40.10">
    <property type="entry name" value="Tetratricopeptide repeat domain"/>
    <property type="match status" value="1"/>
</dbReference>
<keyword evidence="6" id="KW-1185">Reference proteome</keyword>
<dbReference type="SUPFAM" id="SSF48452">
    <property type="entry name" value="TPR-like"/>
    <property type="match status" value="1"/>
</dbReference>
<keyword evidence="2" id="KW-0963">Cytoplasm</keyword>
<keyword evidence="3" id="KW-0677">Repeat</keyword>